<feature type="compositionally biased region" description="Acidic residues" evidence="1">
    <location>
        <begin position="884"/>
        <end position="923"/>
    </location>
</feature>
<feature type="region of interest" description="Disordered" evidence="1">
    <location>
        <begin position="878"/>
        <end position="939"/>
    </location>
</feature>
<evidence type="ECO:0000259" key="4">
    <source>
        <dbReference type="Pfam" id="PF24758"/>
    </source>
</evidence>
<protein>
    <recommendedName>
        <fullName evidence="7">FBD domain-containing protein</fullName>
    </recommendedName>
</protein>
<dbReference type="SUPFAM" id="SSF52047">
    <property type="entry name" value="RNI-like"/>
    <property type="match status" value="3"/>
</dbReference>
<dbReference type="InterPro" id="IPR032675">
    <property type="entry name" value="LRR_dom_sf"/>
</dbReference>
<evidence type="ECO:0000313" key="6">
    <source>
        <dbReference type="Proteomes" id="UP000823749"/>
    </source>
</evidence>
<dbReference type="InterPro" id="IPR006566">
    <property type="entry name" value="FBD"/>
</dbReference>
<dbReference type="Proteomes" id="UP000823749">
    <property type="component" value="Chromosome 13"/>
</dbReference>
<dbReference type="EMBL" id="JACTNZ010000013">
    <property type="protein sequence ID" value="KAG5516768.1"/>
    <property type="molecule type" value="Genomic_DNA"/>
</dbReference>
<keyword evidence="6" id="KW-1185">Reference proteome</keyword>
<gene>
    <name evidence="5" type="ORF">RHGRI_037494</name>
</gene>
<feature type="domain" description="FBD" evidence="3">
    <location>
        <begin position="820"/>
        <end position="858"/>
    </location>
</feature>
<evidence type="ECO:0000313" key="5">
    <source>
        <dbReference type="EMBL" id="KAG5516768.1"/>
    </source>
</evidence>
<comment type="caution">
    <text evidence="5">The sequence shown here is derived from an EMBL/GenBank/DDBJ whole genome shotgun (WGS) entry which is preliminary data.</text>
</comment>
<dbReference type="InterPro" id="IPR053781">
    <property type="entry name" value="F-box_AtFBL13-like"/>
</dbReference>
<dbReference type="Pfam" id="PF24758">
    <property type="entry name" value="LRR_At5g56370"/>
    <property type="match status" value="3"/>
</dbReference>
<feature type="region of interest" description="Disordered" evidence="1">
    <location>
        <begin position="421"/>
        <end position="469"/>
    </location>
</feature>
<dbReference type="InterPro" id="IPR036047">
    <property type="entry name" value="F-box-like_dom_sf"/>
</dbReference>
<dbReference type="InterPro" id="IPR050232">
    <property type="entry name" value="FBL13/AtMIF1-like"/>
</dbReference>
<dbReference type="Gene3D" id="3.80.10.10">
    <property type="entry name" value="Ribonuclease Inhibitor"/>
    <property type="match status" value="2"/>
</dbReference>
<reference evidence="5 6" key="1">
    <citation type="submission" date="2020-08" db="EMBL/GenBank/DDBJ databases">
        <title>Plant Genome Project.</title>
        <authorList>
            <person name="Zhang R.-G."/>
        </authorList>
    </citation>
    <scope>NUCLEOTIDE SEQUENCE [LARGE SCALE GENOMIC DNA]</scope>
    <source>
        <strain evidence="5">WSP0</strain>
        <tissue evidence="5">Leaf</tissue>
    </source>
</reference>
<dbReference type="InterPro" id="IPR001810">
    <property type="entry name" value="F-box_dom"/>
</dbReference>
<organism evidence="5 6">
    <name type="scientific">Rhododendron griersonianum</name>
    <dbReference type="NCBI Taxonomy" id="479676"/>
    <lineage>
        <taxon>Eukaryota</taxon>
        <taxon>Viridiplantae</taxon>
        <taxon>Streptophyta</taxon>
        <taxon>Embryophyta</taxon>
        <taxon>Tracheophyta</taxon>
        <taxon>Spermatophyta</taxon>
        <taxon>Magnoliopsida</taxon>
        <taxon>eudicotyledons</taxon>
        <taxon>Gunneridae</taxon>
        <taxon>Pentapetalae</taxon>
        <taxon>asterids</taxon>
        <taxon>Ericales</taxon>
        <taxon>Ericaceae</taxon>
        <taxon>Ericoideae</taxon>
        <taxon>Rhodoreae</taxon>
        <taxon>Rhododendron</taxon>
    </lineage>
</organism>
<dbReference type="Pfam" id="PF00646">
    <property type="entry name" value="F-box"/>
    <property type="match status" value="1"/>
</dbReference>
<dbReference type="PANTHER" id="PTHR31900">
    <property type="entry name" value="F-BOX/RNI SUPERFAMILY PROTEIN-RELATED"/>
    <property type="match status" value="1"/>
</dbReference>
<dbReference type="InterPro" id="IPR055411">
    <property type="entry name" value="LRR_FXL15/At3g58940/PEG3-like"/>
</dbReference>
<evidence type="ECO:0000259" key="3">
    <source>
        <dbReference type="Pfam" id="PF08387"/>
    </source>
</evidence>
<dbReference type="PANTHER" id="PTHR31900:SF32">
    <property type="entry name" value="F-BOX_RNI_FBD-LIKE DOMAIN PROTEIN"/>
    <property type="match status" value="1"/>
</dbReference>
<dbReference type="CDD" id="cd22160">
    <property type="entry name" value="F-box_AtFBL13-like"/>
    <property type="match status" value="1"/>
</dbReference>
<evidence type="ECO:0008006" key="7">
    <source>
        <dbReference type="Google" id="ProtNLM"/>
    </source>
</evidence>
<feature type="domain" description="F-box/LRR-repeat protein 15/At3g58940/PEG3-like LRR" evidence="4">
    <location>
        <begin position="217"/>
        <end position="324"/>
    </location>
</feature>
<feature type="domain" description="F-box/LRR-repeat protein 15/At3g58940/PEG3-like LRR" evidence="4">
    <location>
        <begin position="541"/>
        <end position="781"/>
    </location>
</feature>
<feature type="domain" description="F-box/LRR-repeat protein 15/At3g58940/PEG3-like LRR" evidence="4">
    <location>
        <begin position="1040"/>
        <end position="1203"/>
    </location>
</feature>
<dbReference type="Pfam" id="PF08387">
    <property type="entry name" value="FBD"/>
    <property type="match status" value="1"/>
</dbReference>
<evidence type="ECO:0000256" key="1">
    <source>
        <dbReference type="SAM" id="MobiDB-lite"/>
    </source>
</evidence>
<sequence length="1397" mass="158133">MFDSWSSPCRSTSPASGVGGWGRLPKCAEEEMEWRSNCRKRGVFSGQAVLEINLVTFPNVADVILANAMFSHYDRLRIALTLKKLVSICGCFRLPRNTLRIWELMHASKFKSYEELEDPGIHFLCIELPDAQPLINVCNCFGFVPDLTHYLYSNNMLRYIEGYIQKVNPGNAPLVVGRNWNRLQGLTQFLEHLVREAKTYVVERIDGDLVSNIVVQSSWISLKSLTFDSVWLRNEAIAKILFDCPVLEIFNMKRVNAFGPLDINSASLKKLVMEQCVIGDGEDVLKISTPNLQMLALLGNFLHCRFWLVNISSIVLASLSYFGEYGGDNHEKMHSQLLELLERLEHVKELHLWDWCIQVLSVGDVRGLPSPMSSCKMLTLHTHVTKWDIPGIASVLQSSPYIEKLVVDLSSPYHEEYSVRTTNHEVGHPGQELIGSSSGEAEEEEEENKDVNDEEGKVEEERMLPPPKRPRNQCLDRISALHDSLILHILSFLPMEDVVRTGLRLSNWTLLLCTCSNIKKFVLQFRHHPYGECFPPDTTLWIRFATQNNVEELYLPFGGCTEVHRLYQHLFTNSTLRILSASNYIVAPGGGISWRSPKSLMLEYAELSDGAIAKILLGCPVLEFLQIRMIFGARRMDINSASLKMLVVHYCMIEDDECALEISAPNLQVLELGDVWPRMFQIVNVSSVVRAELNFSSGEFSDDQENMHNQLLELLERLKHVKQLHLGVWCIQVLSVGELKGLPSPMSTCKVLTIKSHIMKWDFPSMLSLLRGLPDLEKLVVDLLSCKYKELFIFCKKFLDSCNSDGEDPWTSHKSSFFQLMHLKTVEIVGFKVLQEGFQLPLLQFLLQNAVVLEKMVIKIGKSAHLVFFIDKHSAETMNHEGDYSDPEGEEEEEDEEGEEEEEGDEEEEEGDEEEEEEEGEEEGERKEGGGIMMPPTKIPRTQSLDRISALHDSVLLHILSFLPTEYVVGTGTLSRRWQYLWTSASTLVFKRAMYDTNGIHKFVASVNGTLLLCSCSNIKKFVLHLHLSCGDDDSFPPDVNRWIRFATQNNVEDLDLKFGPHASGYSLPQHLFTNSSLRILSASKCDIVILPSVQISWILLRSLTFNSVWLRDGAIVKILSGCPVLEIFNMKSVTAFGPLDINSASLKKLVIEQCVVGDGKDVLKISAPNLQLLALSGNFLHCRFQLVNVSSIVLASLSYFGEYCGDNHEKMRSQLLELLERLEHVKELHLWDWCIQVLSVGDVRGLPSPMSSCKMLTLHTHVTKWDIYGIASVLQSSPYIEKLAVDLSSPYHENFISSCNSDGKNPWASRERTYSPFMHLETIEIVGFKEVDEEIVLPLLQILLQSAMVLEKMVIKIGKSGYKQCSKCTSSEEFVRLTHKLLSFPRASPRAAILFA</sequence>
<name>A0AAV6HSC7_9ERIC</name>
<proteinExistence type="predicted"/>
<accession>A0AAV6HSC7</accession>
<feature type="domain" description="F-box" evidence="2">
    <location>
        <begin position="948"/>
        <end position="984"/>
    </location>
</feature>
<evidence type="ECO:0000259" key="2">
    <source>
        <dbReference type="Pfam" id="PF00646"/>
    </source>
</evidence>
<dbReference type="SUPFAM" id="SSF81383">
    <property type="entry name" value="F-box domain"/>
    <property type="match status" value="1"/>
</dbReference>
<feature type="compositionally biased region" description="Basic and acidic residues" evidence="1">
    <location>
        <begin position="449"/>
        <end position="463"/>
    </location>
</feature>